<evidence type="ECO:0000313" key="2">
    <source>
        <dbReference type="Proteomes" id="UP001341840"/>
    </source>
</evidence>
<gene>
    <name evidence="1" type="ORF">PIB30_012452</name>
</gene>
<organism evidence="1 2">
    <name type="scientific">Stylosanthes scabra</name>
    <dbReference type="NCBI Taxonomy" id="79078"/>
    <lineage>
        <taxon>Eukaryota</taxon>
        <taxon>Viridiplantae</taxon>
        <taxon>Streptophyta</taxon>
        <taxon>Embryophyta</taxon>
        <taxon>Tracheophyta</taxon>
        <taxon>Spermatophyta</taxon>
        <taxon>Magnoliopsida</taxon>
        <taxon>eudicotyledons</taxon>
        <taxon>Gunneridae</taxon>
        <taxon>Pentapetalae</taxon>
        <taxon>rosids</taxon>
        <taxon>fabids</taxon>
        <taxon>Fabales</taxon>
        <taxon>Fabaceae</taxon>
        <taxon>Papilionoideae</taxon>
        <taxon>50 kb inversion clade</taxon>
        <taxon>dalbergioids sensu lato</taxon>
        <taxon>Dalbergieae</taxon>
        <taxon>Pterocarpus clade</taxon>
        <taxon>Stylosanthes</taxon>
    </lineage>
</organism>
<evidence type="ECO:0000313" key="1">
    <source>
        <dbReference type="EMBL" id="MED6144092.1"/>
    </source>
</evidence>
<dbReference type="Proteomes" id="UP001341840">
    <property type="component" value="Unassembled WGS sequence"/>
</dbReference>
<protein>
    <submittedName>
        <fullName evidence="1">Uncharacterized protein</fullName>
    </submittedName>
</protein>
<name>A0ABU6T5U2_9FABA</name>
<proteinExistence type="predicted"/>
<comment type="caution">
    <text evidence="1">The sequence shown here is derived from an EMBL/GenBank/DDBJ whole genome shotgun (WGS) entry which is preliminary data.</text>
</comment>
<reference evidence="1 2" key="1">
    <citation type="journal article" date="2023" name="Plants (Basel)">
        <title>Bridging the Gap: Combining Genomics and Transcriptomics Approaches to Understand Stylosanthes scabra, an Orphan Legume from the Brazilian Caatinga.</title>
        <authorList>
            <person name="Ferreira-Neto J.R.C."/>
            <person name="da Silva M.D."/>
            <person name="Binneck E."/>
            <person name="de Melo N.F."/>
            <person name="da Silva R.H."/>
            <person name="de Melo A.L.T.M."/>
            <person name="Pandolfi V."/>
            <person name="Bustamante F.O."/>
            <person name="Brasileiro-Vidal A.C."/>
            <person name="Benko-Iseppon A.M."/>
        </authorList>
    </citation>
    <scope>NUCLEOTIDE SEQUENCE [LARGE SCALE GENOMIC DNA]</scope>
    <source>
        <tissue evidence="1">Leaves</tissue>
    </source>
</reference>
<accession>A0ABU6T5U2</accession>
<sequence length="232" mass="24518">MIGSNSTNQVVELFDLHSEHPNPKAIYLEASNRAIGGSGPTSISNGFVKVVNAALESAEEVNRPPPKSPHLFMGGETADLNSDGSSAEVGASVRGMCTSMTVEGVTRPRAVVVGGECTTSTNRGVEGGADATVTEGGLITQLLRRFIRLTPPSLLTVVFSWDREGMRSEKAVRTVGSEEALRRRVPFSTESVIAGGGALNLRPASKGNDMRVITVAMVSKSTCESVEAWNRE</sequence>
<dbReference type="EMBL" id="JASCZI010090652">
    <property type="protein sequence ID" value="MED6144092.1"/>
    <property type="molecule type" value="Genomic_DNA"/>
</dbReference>
<keyword evidence="2" id="KW-1185">Reference proteome</keyword>